<protein>
    <submittedName>
        <fullName evidence="1">Uncharacterized protein</fullName>
    </submittedName>
</protein>
<keyword evidence="2" id="KW-1185">Reference proteome</keyword>
<sequence>MRLAQNNNIDESSLELLARTDRQMLDKLCFKDYFKYIVRGRVVSVYWIRAA</sequence>
<evidence type="ECO:0000313" key="1">
    <source>
        <dbReference type="EMBL" id="SON50954.1"/>
    </source>
</evidence>
<dbReference type="AlphaFoldDB" id="A0A2N8ZGB5"/>
<name>A0A2N8ZGB5_9VIBR</name>
<proteinExistence type="predicted"/>
<dbReference type="KEGG" id="vta:A2988"/>
<gene>
    <name evidence="1" type="ORF">VTAP4600_A2988</name>
</gene>
<dbReference type="EMBL" id="LT960611">
    <property type="protein sequence ID" value="SON50954.1"/>
    <property type="molecule type" value="Genomic_DNA"/>
</dbReference>
<accession>A0A2N8ZGB5</accession>
<reference evidence="1 2" key="1">
    <citation type="submission" date="2017-10" db="EMBL/GenBank/DDBJ databases">
        <authorList>
            <person name="Banno H."/>
            <person name="Chua N.-H."/>
        </authorList>
    </citation>
    <scope>NUCLEOTIDE SEQUENCE [LARGE SCALE GENOMIC DNA]</scope>
    <source>
        <strain evidence="1">Vibrio tapetis CECT4600</strain>
    </source>
</reference>
<organism evidence="1 2">
    <name type="scientific">Vibrio tapetis subsp. tapetis</name>
    <dbReference type="NCBI Taxonomy" id="1671868"/>
    <lineage>
        <taxon>Bacteria</taxon>
        <taxon>Pseudomonadati</taxon>
        <taxon>Pseudomonadota</taxon>
        <taxon>Gammaproteobacteria</taxon>
        <taxon>Vibrionales</taxon>
        <taxon>Vibrionaceae</taxon>
        <taxon>Vibrio</taxon>
    </lineage>
</organism>
<dbReference type="Proteomes" id="UP000235828">
    <property type="component" value="Chromosome A"/>
</dbReference>
<evidence type="ECO:0000313" key="2">
    <source>
        <dbReference type="Proteomes" id="UP000235828"/>
    </source>
</evidence>